<accession>A0A9W9YQ31</accession>
<proteinExistence type="predicted"/>
<dbReference type="PANTHER" id="PTHR46177">
    <property type="entry name" value="INTEGRASE CATALYTIC DOMAIN-CONTAINING PROTEIN"/>
    <property type="match status" value="1"/>
</dbReference>
<sequence>MLKSSRTSKIEDSIATLKRRLREFGITYYRSESPDDVRGAVQINERVWSYHNRDQVQDMMTILDYQGMQNRRRQALQRRVFFSKGSNWVWSLDRWDKLKEFDIYVYGGIDTFSRRLLWLHAFTSNRDPYIVAKYYFQFVCSEKGNKDRRNHGDDYAFSRSHQYGPSTLNQTIESWWSRQRKLNSQYWMDELKELVEDGLWEKHNVIDKWCLLYTYLPLFERELQELLGDYNSHKIRKQRGKQRPDGVPEDMFHFPEMYGGSEMGYAPLPQDLEEIDRQFNLSEPPKDSNFFAMNGTKGIVPKLALGMLVQFTHV</sequence>
<dbReference type="InterPro" id="IPR058913">
    <property type="entry name" value="Integrase_dom_put"/>
</dbReference>
<evidence type="ECO:0000313" key="3">
    <source>
        <dbReference type="Proteomes" id="UP001163046"/>
    </source>
</evidence>
<reference evidence="2" key="1">
    <citation type="submission" date="2023-01" db="EMBL/GenBank/DDBJ databases">
        <title>Genome assembly of the deep-sea coral Lophelia pertusa.</title>
        <authorList>
            <person name="Herrera S."/>
            <person name="Cordes E."/>
        </authorList>
    </citation>
    <scope>NUCLEOTIDE SEQUENCE</scope>
    <source>
        <strain evidence="2">USNM1676648</strain>
        <tissue evidence="2">Polyp</tissue>
    </source>
</reference>
<dbReference type="OrthoDB" id="5950673at2759"/>
<name>A0A9W9YQ31_9CNID</name>
<organism evidence="2 3">
    <name type="scientific">Desmophyllum pertusum</name>
    <dbReference type="NCBI Taxonomy" id="174260"/>
    <lineage>
        <taxon>Eukaryota</taxon>
        <taxon>Metazoa</taxon>
        <taxon>Cnidaria</taxon>
        <taxon>Anthozoa</taxon>
        <taxon>Hexacorallia</taxon>
        <taxon>Scleractinia</taxon>
        <taxon>Caryophylliina</taxon>
        <taxon>Caryophylliidae</taxon>
        <taxon>Desmophyllum</taxon>
    </lineage>
</organism>
<dbReference type="AlphaFoldDB" id="A0A9W9YQ31"/>
<gene>
    <name evidence="2" type="ORF">OS493_014610</name>
</gene>
<dbReference type="PANTHER" id="PTHR46177:SF1">
    <property type="entry name" value="INTEGRASE CATALYTIC DOMAIN-CONTAINING PROTEIN"/>
    <property type="match status" value="1"/>
</dbReference>
<dbReference type="EMBL" id="MU827308">
    <property type="protein sequence ID" value="KAJ7361962.1"/>
    <property type="molecule type" value="Genomic_DNA"/>
</dbReference>
<feature type="domain" description="Integrase core" evidence="1">
    <location>
        <begin position="84"/>
        <end position="241"/>
    </location>
</feature>
<dbReference type="Proteomes" id="UP001163046">
    <property type="component" value="Unassembled WGS sequence"/>
</dbReference>
<comment type="caution">
    <text evidence="2">The sequence shown here is derived from an EMBL/GenBank/DDBJ whole genome shotgun (WGS) entry which is preliminary data.</text>
</comment>
<protein>
    <recommendedName>
        <fullName evidence="1">Integrase core domain-containing protein</fullName>
    </recommendedName>
</protein>
<dbReference type="Pfam" id="PF24764">
    <property type="entry name" value="rva_4"/>
    <property type="match status" value="1"/>
</dbReference>
<evidence type="ECO:0000259" key="1">
    <source>
        <dbReference type="Pfam" id="PF24764"/>
    </source>
</evidence>
<keyword evidence="3" id="KW-1185">Reference proteome</keyword>
<evidence type="ECO:0000313" key="2">
    <source>
        <dbReference type="EMBL" id="KAJ7361962.1"/>
    </source>
</evidence>